<dbReference type="FunFam" id="3.30.420.40:FF:000008">
    <property type="entry name" value="Glycerol kinase"/>
    <property type="match status" value="1"/>
</dbReference>
<feature type="binding site" evidence="11">
    <location>
        <position position="84"/>
    </location>
    <ligand>
        <name>sn-glycerol 3-phosphate</name>
        <dbReference type="ChEBI" id="CHEBI:57597"/>
    </ligand>
</feature>
<evidence type="ECO:0000256" key="8">
    <source>
        <dbReference type="ARBA" id="ARBA00052101"/>
    </source>
</evidence>
<dbReference type="InterPro" id="IPR018484">
    <property type="entry name" value="FGGY_N"/>
</dbReference>
<dbReference type="AlphaFoldDB" id="A0A1H3JLU9"/>
<dbReference type="EC" id="2.7.1.30" evidence="11"/>
<keyword evidence="5 11" id="KW-0418">Kinase</keyword>
<gene>
    <name evidence="11" type="primary">glpK</name>
    <name evidence="15" type="ORF">SAMN04488579_1317</name>
</gene>
<feature type="binding site" evidence="11">
    <location>
        <position position="84"/>
    </location>
    <ligand>
        <name>glycerol</name>
        <dbReference type="ChEBI" id="CHEBI:17754"/>
    </ligand>
</feature>
<feature type="binding site" evidence="11">
    <location>
        <position position="13"/>
    </location>
    <ligand>
        <name>ADP</name>
        <dbReference type="ChEBI" id="CHEBI:456216"/>
    </ligand>
</feature>
<dbReference type="GO" id="GO:0006072">
    <property type="term" value="P:glycerol-3-phosphate metabolic process"/>
    <property type="evidence" value="ECO:0007669"/>
    <property type="project" value="InterPro"/>
</dbReference>
<feature type="binding site" evidence="11">
    <location>
        <position position="267"/>
    </location>
    <ligand>
        <name>ATP</name>
        <dbReference type="ChEBI" id="CHEBI:30616"/>
    </ligand>
</feature>
<keyword evidence="4 11" id="KW-0547">Nucleotide-binding</keyword>
<dbReference type="PROSITE" id="PS00445">
    <property type="entry name" value="FGGY_KINASES_2"/>
    <property type="match status" value="1"/>
</dbReference>
<feature type="binding site" evidence="11">
    <location>
        <position position="267"/>
    </location>
    <ligand>
        <name>ADP</name>
        <dbReference type="ChEBI" id="CHEBI:456216"/>
    </ligand>
</feature>
<feature type="binding site" evidence="11">
    <location>
        <position position="135"/>
    </location>
    <ligand>
        <name>glycerol</name>
        <dbReference type="ChEBI" id="CHEBI:17754"/>
    </ligand>
</feature>
<comment type="caution">
    <text evidence="11">Lacks conserved residue(s) required for the propagation of feature annotation.</text>
</comment>
<feature type="binding site" evidence="11">
    <location>
        <position position="314"/>
    </location>
    <ligand>
        <name>ATP</name>
        <dbReference type="ChEBI" id="CHEBI:30616"/>
    </ligand>
</feature>
<evidence type="ECO:0000256" key="3">
    <source>
        <dbReference type="ARBA" id="ARBA00022679"/>
    </source>
</evidence>
<name>A0A1H3JLU9_EUBBA</name>
<comment type="similarity">
    <text evidence="2 11 12">Belongs to the FGGY kinase family.</text>
</comment>
<dbReference type="FunFam" id="3.30.420.40:FF:000007">
    <property type="entry name" value="Glycerol kinase"/>
    <property type="match status" value="1"/>
</dbReference>
<dbReference type="InterPro" id="IPR043129">
    <property type="entry name" value="ATPase_NBD"/>
</dbReference>
<feature type="binding site" evidence="11">
    <location>
        <position position="17"/>
    </location>
    <ligand>
        <name>ADP</name>
        <dbReference type="ChEBI" id="CHEBI:456216"/>
    </ligand>
</feature>
<dbReference type="Pfam" id="PF02782">
    <property type="entry name" value="FGGY_C"/>
    <property type="match status" value="1"/>
</dbReference>
<feature type="binding site" evidence="11">
    <location>
        <position position="14"/>
    </location>
    <ligand>
        <name>ATP</name>
        <dbReference type="ChEBI" id="CHEBI:30616"/>
    </ligand>
</feature>
<evidence type="ECO:0000313" key="16">
    <source>
        <dbReference type="Proteomes" id="UP000199652"/>
    </source>
</evidence>
<dbReference type="NCBIfam" id="TIGR01311">
    <property type="entry name" value="glycerol_kin"/>
    <property type="match status" value="1"/>
</dbReference>
<feature type="domain" description="Carbohydrate kinase FGGY C-terminal" evidence="14">
    <location>
        <begin position="262"/>
        <end position="450"/>
    </location>
</feature>
<feature type="domain" description="Carbohydrate kinase FGGY N-terminal" evidence="13">
    <location>
        <begin position="5"/>
        <end position="252"/>
    </location>
</feature>
<evidence type="ECO:0000256" key="7">
    <source>
        <dbReference type="ARBA" id="ARBA00022840"/>
    </source>
</evidence>
<dbReference type="GO" id="GO:0005524">
    <property type="term" value="F:ATP binding"/>
    <property type="evidence" value="ECO:0007669"/>
    <property type="project" value="UniProtKB-UniRule"/>
</dbReference>
<feature type="binding site" evidence="11">
    <location>
        <position position="13"/>
    </location>
    <ligand>
        <name>ATP</name>
        <dbReference type="ChEBI" id="CHEBI:30616"/>
    </ligand>
</feature>
<feature type="binding site" evidence="11">
    <location>
        <position position="13"/>
    </location>
    <ligand>
        <name>sn-glycerol 3-phosphate</name>
        <dbReference type="ChEBI" id="CHEBI:57597"/>
    </ligand>
</feature>
<accession>A0A1H3JLU9</accession>
<feature type="binding site" evidence="11">
    <location>
        <position position="246"/>
    </location>
    <ligand>
        <name>glycerol</name>
        <dbReference type="ChEBI" id="CHEBI:17754"/>
    </ligand>
</feature>
<dbReference type="CDD" id="cd07786">
    <property type="entry name" value="FGGY_EcGK_like"/>
    <property type="match status" value="1"/>
</dbReference>
<dbReference type="InterPro" id="IPR018485">
    <property type="entry name" value="FGGY_C"/>
</dbReference>
<feature type="binding site" evidence="11">
    <location>
        <position position="415"/>
    </location>
    <ligand>
        <name>ADP</name>
        <dbReference type="ChEBI" id="CHEBI:456216"/>
    </ligand>
</feature>
<dbReference type="GO" id="GO:0005829">
    <property type="term" value="C:cytosol"/>
    <property type="evidence" value="ECO:0007669"/>
    <property type="project" value="TreeGrafter"/>
</dbReference>
<evidence type="ECO:0000313" key="15">
    <source>
        <dbReference type="EMBL" id="SDY40194.1"/>
    </source>
</evidence>
<evidence type="ECO:0000256" key="9">
    <source>
        <dbReference type="ARBA" id="ARBA00054633"/>
    </source>
</evidence>
<proteinExistence type="inferred from homology"/>
<keyword evidence="6 11" id="KW-0319">Glycerol metabolism</keyword>
<keyword evidence="16" id="KW-1185">Reference proteome</keyword>
<evidence type="ECO:0000256" key="6">
    <source>
        <dbReference type="ARBA" id="ARBA00022798"/>
    </source>
</evidence>
<feature type="binding site" evidence="11">
    <location>
        <position position="135"/>
    </location>
    <ligand>
        <name>sn-glycerol 3-phosphate</name>
        <dbReference type="ChEBI" id="CHEBI:57597"/>
    </ligand>
</feature>
<feature type="binding site" evidence="11">
    <location>
        <position position="245"/>
    </location>
    <ligand>
        <name>glycerol</name>
        <dbReference type="ChEBI" id="CHEBI:17754"/>
    </ligand>
</feature>
<dbReference type="PANTHER" id="PTHR10196">
    <property type="entry name" value="SUGAR KINASE"/>
    <property type="match status" value="1"/>
</dbReference>
<comment type="activity regulation">
    <text evidence="11">Activated by phosphorylation and inhibited by fructose 1,6-bisphosphate (FBP).</text>
</comment>
<dbReference type="InterPro" id="IPR018483">
    <property type="entry name" value="Carb_kinase_FGGY_CS"/>
</dbReference>
<feature type="binding site" evidence="11">
    <location>
        <position position="310"/>
    </location>
    <ligand>
        <name>ADP</name>
        <dbReference type="ChEBI" id="CHEBI:456216"/>
    </ligand>
</feature>
<evidence type="ECO:0000256" key="2">
    <source>
        <dbReference type="ARBA" id="ARBA00009156"/>
    </source>
</evidence>
<evidence type="ECO:0000256" key="5">
    <source>
        <dbReference type="ARBA" id="ARBA00022777"/>
    </source>
</evidence>
<comment type="subunit">
    <text evidence="10 11">Homotetramer and homodimer (in equilibrium).</text>
</comment>
<comment type="function">
    <text evidence="9 11">Key enzyme in the regulation of glycerol uptake and metabolism. Catalyzes the phosphorylation of glycerol to yield sn-glycerol 3-phosphate.</text>
</comment>
<dbReference type="PROSITE" id="PS00933">
    <property type="entry name" value="FGGY_KINASES_1"/>
    <property type="match status" value="1"/>
</dbReference>
<comment type="catalytic activity">
    <reaction evidence="8 11">
        <text>glycerol + ATP = sn-glycerol 3-phosphate + ADP + H(+)</text>
        <dbReference type="Rhea" id="RHEA:21644"/>
        <dbReference type="ChEBI" id="CHEBI:15378"/>
        <dbReference type="ChEBI" id="CHEBI:17754"/>
        <dbReference type="ChEBI" id="CHEBI:30616"/>
        <dbReference type="ChEBI" id="CHEBI:57597"/>
        <dbReference type="ChEBI" id="CHEBI:456216"/>
        <dbReference type="EC" id="2.7.1.30"/>
    </reaction>
</comment>
<dbReference type="InterPro" id="IPR000577">
    <property type="entry name" value="Carb_kinase_FGGY"/>
</dbReference>
<feature type="binding site" evidence="11">
    <location>
        <position position="411"/>
    </location>
    <ligand>
        <name>ATP</name>
        <dbReference type="ChEBI" id="CHEBI:30616"/>
    </ligand>
</feature>
<dbReference type="NCBIfam" id="NF000756">
    <property type="entry name" value="PRK00047.1"/>
    <property type="match status" value="1"/>
</dbReference>
<feature type="binding site" evidence="11">
    <location>
        <position position="83"/>
    </location>
    <ligand>
        <name>sn-glycerol 3-phosphate</name>
        <dbReference type="ChEBI" id="CHEBI:57597"/>
    </ligand>
</feature>
<dbReference type="SUPFAM" id="SSF53067">
    <property type="entry name" value="Actin-like ATPase domain"/>
    <property type="match status" value="2"/>
</dbReference>
<dbReference type="HAMAP" id="MF_00186">
    <property type="entry name" value="Glycerol_kin"/>
    <property type="match status" value="1"/>
</dbReference>
<dbReference type="UniPathway" id="UPA00618">
    <property type="reaction ID" value="UER00672"/>
</dbReference>
<sequence length="500" mass="55538">MEKKYILAFDAGTTGCRSIVFDKKGEMVSMAYQEFKQIYPNPGWVEHNPVDIWNAQYSTAQKAIFEAGIKPEEVAGIGITNQRETAVIWEKSTGKPIMNALVWQDCRTADFCDELKERGLSEYVTQTTGLLIDSYFSGTKVKWMLDHVEGAREKAENGELLFGTIDTWLIWNLTGGKTHVIDYSNASRTLLFNINDVKWDERMLKELDIPESILPEPRPSSEVYGMTDPTIFFGSSIPVAAAIGDQQGALFGQACFNEGMVKATYGTGGSLMMNTGFEPIKSKNGLLTTIAWGLDGKVEYAIEGLLYVVGASVQWLRDELRFISEADETEFFAKKVKDTNGVYVVPAFVGLSAPYWDQHARGAILGLTRGANRKHIIRAVLESMGYQIRDVIECMETDSGIKNTELKVDGGACKNNFVMQFQSDLLGVPVVRPKFVESTARGAAFLAGLATGFWKSKDELLGAFELDQKFEPEITREASNQLYRGWQDAVGCVLTNRAKV</sequence>
<dbReference type="Proteomes" id="UP000199652">
    <property type="component" value="Unassembled WGS sequence"/>
</dbReference>
<dbReference type="RefSeq" id="WP_090247095.1">
    <property type="nucleotide sequence ID" value="NZ_FNOU01000031.1"/>
</dbReference>
<evidence type="ECO:0000259" key="14">
    <source>
        <dbReference type="Pfam" id="PF02782"/>
    </source>
</evidence>
<evidence type="ECO:0000256" key="11">
    <source>
        <dbReference type="HAMAP-Rule" id="MF_00186"/>
    </source>
</evidence>
<dbReference type="GO" id="GO:0004370">
    <property type="term" value="F:glycerol kinase activity"/>
    <property type="evidence" value="ECO:0007669"/>
    <property type="project" value="UniProtKB-UniRule"/>
</dbReference>
<dbReference type="PIRSF" id="PIRSF000538">
    <property type="entry name" value="GlpK"/>
    <property type="match status" value="1"/>
</dbReference>
<evidence type="ECO:0000256" key="4">
    <source>
        <dbReference type="ARBA" id="ARBA00022741"/>
    </source>
</evidence>
<dbReference type="PANTHER" id="PTHR10196:SF69">
    <property type="entry name" value="GLYCEROL KINASE"/>
    <property type="match status" value="1"/>
</dbReference>
<feature type="binding site" evidence="11">
    <location>
        <position position="411"/>
    </location>
    <ligand>
        <name>ADP</name>
        <dbReference type="ChEBI" id="CHEBI:456216"/>
    </ligand>
</feature>
<evidence type="ECO:0000256" key="12">
    <source>
        <dbReference type="RuleBase" id="RU003733"/>
    </source>
</evidence>
<evidence type="ECO:0000256" key="10">
    <source>
        <dbReference type="ARBA" id="ARBA00063665"/>
    </source>
</evidence>
<protein>
    <recommendedName>
        <fullName evidence="11">Glycerol kinase</fullName>
        <ecNumber evidence="11">2.7.1.30</ecNumber>
    </recommendedName>
    <alternativeName>
        <fullName evidence="11">ATP:glycerol 3-phosphotransferase</fullName>
    </alternativeName>
    <alternativeName>
        <fullName evidence="11">Glycerokinase</fullName>
        <shortName evidence="11">GK</shortName>
    </alternativeName>
</protein>
<feature type="binding site" evidence="11">
    <location>
        <position position="310"/>
    </location>
    <ligand>
        <name>ATP</name>
        <dbReference type="ChEBI" id="CHEBI:30616"/>
    </ligand>
</feature>
<dbReference type="EMBL" id="FNOU01000031">
    <property type="protein sequence ID" value="SDY40194.1"/>
    <property type="molecule type" value="Genomic_DNA"/>
</dbReference>
<dbReference type="Gene3D" id="3.30.420.40">
    <property type="match status" value="2"/>
</dbReference>
<dbReference type="STRING" id="1528.SAMN04488579_1317"/>
<keyword evidence="7 11" id="KW-0067">ATP-binding</keyword>
<evidence type="ECO:0000259" key="13">
    <source>
        <dbReference type="Pfam" id="PF00370"/>
    </source>
</evidence>
<evidence type="ECO:0000256" key="1">
    <source>
        <dbReference type="ARBA" id="ARBA00005190"/>
    </source>
</evidence>
<comment type="pathway">
    <text evidence="1 11">Polyol metabolism; glycerol degradation via glycerol kinase pathway; sn-glycerol 3-phosphate from glycerol: step 1/1.</text>
</comment>
<feature type="binding site" evidence="11">
    <location>
        <position position="83"/>
    </location>
    <ligand>
        <name>glycerol</name>
        <dbReference type="ChEBI" id="CHEBI:17754"/>
    </ligand>
</feature>
<dbReference type="OrthoDB" id="9805576at2"/>
<dbReference type="GO" id="GO:0019563">
    <property type="term" value="P:glycerol catabolic process"/>
    <property type="evidence" value="ECO:0007669"/>
    <property type="project" value="UniProtKB-UniRule"/>
</dbReference>
<organism evidence="15 16">
    <name type="scientific">Eubacterium barkeri</name>
    <name type="common">Clostridium barkeri</name>
    <dbReference type="NCBI Taxonomy" id="1528"/>
    <lineage>
        <taxon>Bacteria</taxon>
        <taxon>Bacillati</taxon>
        <taxon>Bacillota</taxon>
        <taxon>Clostridia</taxon>
        <taxon>Eubacteriales</taxon>
        <taxon>Eubacteriaceae</taxon>
        <taxon>Eubacterium</taxon>
    </lineage>
</organism>
<dbReference type="Pfam" id="PF00370">
    <property type="entry name" value="FGGY_N"/>
    <property type="match status" value="1"/>
</dbReference>
<keyword evidence="3 11" id="KW-0808">Transferase</keyword>
<dbReference type="InterPro" id="IPR005999">
    <property type="entry name" value="Glycerol_kin"/>
</dbReference>
<feature type="binding site" evidence="11">
    <location>
        <position position="245"/>
    </location>
    <ligand>
        <name>sn-glycerol 3-phosphate</name>
        <dbReference type="ChEBI" id="CHEBI:57597"/>
    </ligand>
</feature>
<reference evidence="16" key="1">
    <citation type="submission" date="2016-10" db="EMBL/GenBank/DDBJ databases">
        <authorList>
            <person name="Varghese N."/>
            <person name="Submissions S."/>
        </authorList>
    </citation>
    <scope>NUCLEOTIDE SEQUENCE [LARGE SCALE GENOMIC DNA]</scope>
    <source>
        <strain evidence="16">VPI 5359</strain>
    </source>
</reference>